<dbReference type="Pfam" id="PF19087">
    <property type="entry name" value="DUF5776"/>
    <property type="match status" value="1"/>
</dbReference>
<dbReference type="RefSeq" id="WP_382350634.1">
    <property type="nucleotide sequence ID" value="NZ_JBHSMC010000013.1"/>
</dbReference>
<dbReference type="PANTHER" id="PTHR30404">
    <property type="entry name" value="N-ACETYLMURAMOYL-L-ALANINE AMIDASE"/>
    <property type="match status" value="1"/>
</dbReference>
<accession>A0ABW0LJ25</accession>
<dbReference type="SUPFAM" id="SSF53187">
    <property type="entry name" value="Zn-dependent exopeptidases"/>
    <property type="match status" value="1"/>
</dbReference>
<feature type="domain" description="MurNAc-LAA" evidence="3">
    <location>
        <begin position="66"/>
        <end position="179"/>
    </location>
</feature>
<evidence type="ECO:0000259" key="3">
    <source>
        <dbReference type="SMART" id="SM00646"/>
    </source>
</evidence>
<evidence type="ECO:0000256" key="1">
    <source>
        <dbReference type="ARBA" id="ARBA00022801"/>
    </source>
</evidence>
<evidence type="ECO:0000256" key="2">
    <source>
        <dbReference type="SAM" id="MobiDB-lite"/>
    </source>
</evidence>
<name>A0ABW0LJ25_9BACI</name>
<dbReference type="EC" id="3.5.1.28" evidence="4"/>
<dbReference type="GO" id="GO:0008745">
    <property type="term" value="F:N-acetylmuramoyl-L-alanine amidase activity"/>
    <property type="evidence" value="ECO:0007669"/>
    <property type="project" value="UniProtKB-EC"/>
</dbReference>
<organism evidence="4 5">
    <name type="scientific">Lederbergia graminis</name>
    <dbReference type="NCBI Taxonomy" id="735518"/>
    <lineage>
        <taxon>Bacteria</taxon>
        <taxon>Bacillati</taxon>
        <taxon>Bacillota</taxon>
        <taxon>Bacilli</taxon>
        <taxon>Bacillales</taxon>
        <taxon>Bacillaceae</taxon>
        <taxon>Lederbergia</taxon>
    </lineage>
</organism>
<dbReference type="CDD" id="cd02696">
    <property type="entry name" value="MurNAc-LAA"/>
    <property type="match status" value="1"/>
</dbReference>
<keyword evidence="1 4" id="KW-0378">Hydrolase</keyword>
<evidence type="ECO:0000313" key="5">
    <source>
        <dbReference type="Proteomes" id="UP001596147"/>
    </source>
</evidence>
<keyword evidence="5" id="KW-1185">Reference proteome</keyword>
<dbReference type="InterPro" id="IPR050695">
    <property type="entry name" value="N-acetylmuramoyl_amidase_3"/>
</dbReference>
<dbReference type="InterPro" id="IPR044081">
    <property type="entry name" value="DUF5776"/>
</dbReference>
<comment type="caution">
    <text evidence="4">The sequence shown here is derived from an EMBL/GenBank/DDBJ whole genome shotgun (WGS) entry which is preliminary data.</text>
</comment>
<dbReference type="Pfam" id="PF01520">
    <property type="entry name" value="Amidase_3"/>
    <property type="match status" value="1"/>
</dbReference>
<feature type="region of interest" description="Disordered" evidence="2">
    <location>
        <begin position="1"/>
        <end position="21"/>
    </location>
</feature>
<gene>
    <name evidence="4" type="ORF">ACFPM4_09425</name>
</gene>
<evidence type="ECO:0000313" key="4">
    <source>
        <dbReference type="EMBL" id="MFC5464972.1"/>
    </source>
</evidence>
<dbReference type="Gene3D" id="3.40.630.40">
    <property type="entry name" value="Zn-dependent exopeptidases"/>
    <property type="match status" value="1"/>
</dbReference>
<proteinExistence type="predicted"/>
<dbReference type="Proteomes" id="UP001596147">
    <property type="component" value="Unassembled WGS sequence"/>
</dbReference>
<sequence>MKIMIDAGHGPNTAGKRSPDGSLREFQFTSAVAEYLEEELNNYQGVQTSFSHDASRRIDVPLIERTNRANAWKADLFISIHANAYTGRWHTGGGIETYVYTTRPKEALELANKVQNELIKATGLRNRGVKSADFHVLRESNMTAILTECGFYDNKEELALLKKDSYRRKCADAICKGIVDMYNLKRKQMVKSANTSTPSKTGEYKVQKTIGGYITAADAKAKRNKKTNVTKGSYYVYKRASGMINVTKKKGVPGSWINPADNKQQSTTKTFKVRVKSYELWYYNKPDWNAKKDTFKRGQEFTVVETLTVNGSKMYKLSNGNYITANPQYVQKL</sequence>
<dbReference type="EMBL" id="JBHSMC010000013">
    <property type="protein sequence ID" value="MFC5464972.1"/>
    <property type="molecule type" value="Genomic_DNA"/>
</dbReference>
<dbReference type="SMART" id="SM00646">
    <property type="entry name" value="Ami_3"/>
    <property type="match status" value="1"/>
</dbReference>
<dbReference type="PANTHER" id="PTHR30404:SF0">
    <property type="entry name" value="N-ACETYLMURAMOYL-L-ALANINE AMIDASE AMIC"/>
    <property type="match status" value="1"/>
</dbReference>
<dbReference type="InterPro" id="IPR002508">
    <property type="entry name" value="MurNAc-LAA_cat"/>
</dbReference>
<reference evidence="5" key="1">
    <citation type="journal article" date="2019" name="Int. J. Syst. Evol. Microbiol.">
        <title>The Global Catalogue of Microorganisms (GCM) 10K type strain sequencing project: providing services to taxonomists for standard genome sequencing and annotation.</title>
        <authorList>
            <consortium name="The Broad Institute Genomics Platform"/>
            <consortium name="The Broad Institute Genome Sequencing Center for Infectious Disease"/>
            <person name="Wu L."/>
            <person name="Ma J."/>
        </authorList>
    </citation>
    <scope>NUCLEOTIDE SEQUENCE [LARGE SCALE GENOMIC DNA]</scope>
    <source>
        <strain evidence="5">CGMCC 1.12237</strain>
    </source>
</reference>
<protein>
    <submittedName>
        <fullName evidence="4">N-acetylmuramoyl-L-alanine amidase</fullName>
        <ecNumber evidence="4">3.5.1.28</ecNumber>
    </submittedName>
</protein>